<feature type="zinc finger region" description="CHC2-type" evidence="12 14">
    <location>
        <begin position="41"/>
        <end position="65"/>
    </location>
</feature>
<dbReference type="EMBL" id="JACCAC010000001">
    <property type="protein sequence ID" value="NYG55563.1"/>
    <property type="molecule type" value="Genomic_DNA"/>
</dbReference>
<evidence type="ECO:0000313" key="17">
    <source>
        <dbReference type="EMBL" id="NYG55563.1"/>
    </source>
</evidence>
<dbReference type="InterPro" id="IPR013264">
    <property type="entry name" value="DNAG_N"/>
</dbReference>
<dbReference type="SMART" id="SM00766">
    <property type="entry name" value="DnaG_DnaB_bind"/>
    <property type="match status" value="1"/>
</dbReference>
<comment type="domain">
    <text evidence="12">Contains an N-terminal zinc-binding domain, a central core domain that contains the primase activity, and a C-terminal DnaB-binding domain.</text>
</comment>
<organism evidence="17 18">
    <name type="scientific">Nocardioides perillae</name>
    <dbReference type="NCBI Taxonomy" id="1119534"/>
    <lineage>
        <taxon>Bacteria</taxon>
        <taxon>Bacillati</taxon>
        <taxon>Actinomycetota</taxon>
        <taxon>Actinomycetes</taxon>
        <taxon>Propionibacteriales</taxon>
        <taxon>Nocardioidaceae</taxon>
        <taxon>Nocardioides</taxon>
    </lineage>
</organism>
<dbReference type="HAMAP" id="MF_00974">
    <property type="entry name" value="DNA_primase_DnaG"/>
    <property type="match status" value="1"/>
</dbReference>
<keyword evidence="8 12" id="KW-0862">Zinc</keyword>
<evidence type="ECO:0000256" key="3">
    <source>
        <dbReference type="ARBA" id="ARBA00022679"/>
    </source>
</evidence>
<evidence type="ECO:0000256" key="9">
    <source>
        <dbReference type="ARBA" id="ARBA00022842"/>
    </source>
</evidence>
<name>A0A7Y9RVE0_9ACTN</name>
<evidence type="ECO:0000256" key="7">
    <source>
        <dbReference type="ARBA" id="ARBA00022771"/>
    </source>
</evidence>
<keyword evidence="1 12" id="KW-0240">DNA-directed RNA polymerase</keyword>
<dbReference type="GO" id="GO:0008270">
    <property type="term" value="F:zinc ion binding"/>
    <property type="evidence" value="ECO:0007669"/>
    <property type="project" value="UniProtKB-UniRule"/>
</dbReference>
<dbReference type="PANTHER" id="PTHR30313:SF2">
    <property type="entry name" value="DNA PRIMASE"/>
    <property type="match status" value="1"/>
</dbReference>
<dbReference type="Pfam" id="PF10410">
    <property type="entry name" value="DnaB_bind"/>
    <property type="match status" value="1"/>
</dbReference>
<keyword evidence="3 12" id="KW-0808">Transferase</keyword>
<dbReference type="PROSITE" id="PS50880">
    <property type="entry name" value="TOPRIM"/>
    <property type="match status" value="1"/>
</dbReference>
<dbReference type="InterPro" id="IPR030846">
    <property type="entry name" value="DnaG_bac"/>
</dbReference>
<dbReference type="InterPro" id="IPR036977">
    <property type="entry name" value="DNA_primase_Znf_CHC2"/>
</dbReference>
<dbReference type="InterPro" id="IPR002694">
    <property type="entry name" value="Znf_CHC2"/>
</dbReference>
<accession>A0A7Y9RVE0</accession>
<dbReference type="AlphaFoldDB" id="A0A7Y9RVE0"/>
<evidence type="ECO:0000256" key="12">
    <source>
        <dbReference type="HAMAP-Rule" id="MF_00974"/>
    </source>
</evidence>
<dbReference type="InterPro" id="IPR034151">
    <property type="entry name" value="TOPRIM_DnaG_bac"/>
</dbReference>
<evidence type="ECO:0000259" key="16">
    <source>
        <dbReference type="PROSITE" id="PS50880"/>
    </source>
</evidence>
<dbReference type="GO" id="GO:0006269">
    <property type="term" value="P:DNA replication, synthesis of primer"/>
    <property type="evidence" value="ECO:0007669"/>
    <property type="project" value="UniProtKB-UniRule"/>
</dbReference>
<keyword evidence="9" id="KW-0460">Magnesium</keyword>
<evidence type="ECO:0000256" key="10">
    <source>
        <dbReference type="ARBA" id="ARBA00023125"/>
    </source>
</evidence>
<keyword evidence="2 12" id="KW-0639">Primosome</keyword>
<dbReference type="GO" id="GO:0000428">
    <property type="term" value="C:DNA-directed RNA polymerase complex"/>
    <property type="evidence" value="ECO:0007669"/>
    <property type="project" value="UniProtKB-KW"/>
</dbReference>
<dbReference type="GO" id="GO:1990077">
    <property type="term" value="C:primosome complex"/>
    <property type="evidence" value="ECO:0007669"/>
    <property type="project" value="UniProtKB-KW"/>
</dbReference>
<dbReference type="Pfam" id="PF08278">
    <property type="entry name" value="DnaG_DnaB_bind"/>
    <property type="match status" value="1"/>
</dbReference>
<dbReference type="FunFam" id="3.90.580.10:FF:000001">
    <property type="entry name" value="DNA primase"/>
    <property type="match status" value="1"/>
</dbReference>
<comment type="catalytic activity">
    <reaction evidence="12">
        <text>ssDNA + n NTP = ssDNA/pppN(pN)n-1 hybrid + (n-1) diphosphate.</text>
        <dbReference type="EC" id="2.7.7.101"/>
    </reaction>
</comment>
<comment type="similarity">
    <text evidence="12 13">Belongs to the DnaG primase family.</text>
</comment>
<dbReference type="EC" id="2.7.7.101" evidence="12"/>
<keyword evidence="6 12" id="KW-0479">Metal-binding</keyword>
<proteinExistence type="inferred from homology"/>
<gene>
    <name evidence="12" type="primary">dnaG</name>
    <name evidence="17" type="ORF">BJ989_001867</name>
</gene>
<dbReference type="GO" id="GO:0003899">
    <property type="term" value="F:DNA-directed RNA polymerase activity"/>
    <property type="evidence" value="ECO:0007669"/>
    <property type="project" value="UniProtKB-UniRule"/>
</dbReference>
<evidence type="ECO:0000256" key="4">
    <source>
        <dbReference type="ARBA" id="ARBA00022695"/>
    </source>
</evidence>
<dbReference type="Pfam" id="PF01807">
    <property type="entry name" value="Zn_ribbon_DnaG"/>
    <property type="match status" value="1"/>
</dbReference>
<dbReference type="PIRSF" id="PIRSF002811">
    <property type="entry name" value="DnaG"/>
    <property type="match status" value="1"/>
</dbReference>
<evidence type="ECO:0000256" key="6">
    <source>
        <dbReference type="ARBA" id="ARBA00022723"/>
    </source>
</evidence>
<reference evidence="17 18" key="1">
    <citation type="submission" date="2020-07" db="EMBL/GenBank/DDBJ databases">
        <title>Sequencing the genomes of 1000 actinobacteria strains.</title>
        <authorList>
            <person name="Klenk H.-P."/>
        </authorList>
    </citation>
    <scope>NUCLEOTIDE SEQUENCE [LARGE SCALE GENOMIC DNA]</scope>
    <source>
        <strain evidence="17 18">DSM 24552</strain>
    </source>
</reference>
<dbReference type="InterPro" id="IPR013173">
    <property type="entry name" value="DNA_primase_DnaG_DnaB-bd_dom"/>
</dbReference>
<evidence type="ECO:0000256" key="11">
    <source>
        <dbReference type="ARBA" id="ARBA00023163"/>
    </source>
</evidence>
<keyword evidence="7 12" id="KW-0863">Zinc-finger</keyword>
<evidence type="ECO:0000256" key="5">
    <source>
        <dbReference type="ARBA" id="ARBA00022705"/>
    </source>
</evidence>
<dbReference type="InterPro" id="IPR019475">
    <property type="entry name" value="DNA_primase_DnaB-bd"/>
</dbReference>
<comment type="caution">
    <text evidence="17">The sequence shown here is derived from an EMBL/GenBank/DDBJ whole genome shotgun (WGS) entry which is preliminary data.</text>
</comment>
<keyword evidence="18" id="KW-1185">Reference proteome</keyword>
<dbReference type="InterPro" id="IPR016136">
    <property type="entry name" value="DNA_helicase_N/primase_C"/>
</dbReference>
<dbReference type="RefSeq" id="WP_179517983.1">
    <property type="nucleotide sequence ID" value="NZ_JACCAC010000001.1"/>
</dbReference>
<comment type="function">
    <text evidence="12 13">RNA polymerase that catalyzes the synthesis of short RNA molecules used as primers for DNA polymerase during DNA replication.</text>
</comment>
<sequence length="637" mass="69406">MAGRIRDEDIAEVREKARIEEVVSDYVTLRNAGGGSRKGLCPFHDEKSPSFHVTPSRGFFHCFGCQEGGDVIAFLQKIDGLGFVEAVERLAEKYDVPLRREDGDAPQRPSGPQRGRLVEAHKVAQEFYAEQLGTPGDALTARQFLGSRGFDQAAAEHFGVGFAPRDGEALHRHLRGRGFSLEEVTVAGLVAVGRSPYDKFRGRLLWPIRDASGDTIGFGARRIFDDDRIEAKYLNTSDTPIYKKSTVLYGLDLARREIARSSQAVVVEGYTDVMACHLAGVGTAVATCGTAFGDDHARVLRRFLHDHEEFRGEVIFTFDGDAAGQKAALRAFGGDQNFVSQTYVAVEPSGKDPCDLRLADGDAAVRELVARRVPLYRFVLGNVLERYDLDRADGRVDALREAARLVSSVRDRSKVDAFAREIAGMVGVDVEDARAEVRRAVNRGPAPARGRQEAPRDAAPAAPAEQAAPRRALPPLDDPRFAIERETLKLVLQHPGAVGRTAADVGPDDFTHPTYRAVWEAVAASGGPAQGAVDPAWVSRVSQAAAAAASTPESAGAVSALAVEPLRTLREPDATYVSTHVHRLLELTAQRRIADVKSRLQRTNPVEQAADYNRMFGELVALEQHRRTLREQVVGPA</sequence>
<evidence type="ECO:0000256" key="14">
    <source>
        <dbReference type="PIRSR" id="PIRSR002811-1"/>
    </source>
</evidence>
<feature type="region of interest" description="Disordered" evidence="15">
    <location>
        <begin position="441"/>
        <end position="477"/>
    </location>
</feature>
<evidence type="ECO:0000256" key="13">
    <source>
        <dbReference type="PIRNR" id="PIRNR002811"/>
    </source>
</evidence>
<dbReference type="SMART" id="SM00493">
    <property type="entry name" value="TOPRIM"/>
    <property type="match status" value="1"/>
</dbReference>
<dbReference type="InterPro" id="IPR006295">
    <property type="entry name" value="DNA_primase_DnaG"/>
</dbReference>
<keyword evidence="10 12" id="KW-0238">DNA-binding</keyword>
<evidence type="ECO:0000256" key="15">
    <source>
        <dbReference type="SAM" id="MobiDB-lite"/>
    </source>
</evidence>
<dbReference type="NCBIfam" id="TIGR01391">
    <property type="entry name" value="dnaG"/>
    <property type="match status" value="1"/>
</dbReference>
<dbReference type="Gene3D" id="3.90.980.10">
    <property type="entry name" value="DNA primase, catalytic core, N-terminal domain"/>
    <property type="match status" value="1"/>
</dbReference>
<evidence type="ECO:0000313" key="18">
    <source>
        <dbReference type="Proteomes" id="UP000544110"/>
    </source>
</evidence>
<keyword evidence="5 12" id="KW-0235">DNA replication</keyword>
<dbReference type="GO" id="GO:0005737">
    <property type="term" value="C:cytoplasm"/>
    <property type="evidence" value="ECO:0007669"/>
    <property type="project" value="TreeGrafter"/>
</dbReference>
<keyword evidence="11 12" id="KW-0804">Transcription</keyword>
<evidence type="ECO:0000256" key="1">
    <source>
        <dbReference type="ARBA" id="ARBA00022478"/>
    </source>
</evidence>
<dbReference type="PANTHER" id="PTHR30313">
    <property type="entry name" value="DNA PRIMASE"/>
    <property type="match status" value="1"/>
</dbReference>
<protein>
    <recommendedName>
        <fullName evidence="12 13">DNA primase</fullName>
        <ecNumber evidence="12">2.7.7.101</ecNumber>
    </recommendedName>
</protein>
<dbReference type="SUPFAM" id="SSF56731">
    <property type="entry name" value="DNA primase core"/>
    <property type="match status" value="1"/>
</dbReference>
<keyword evidence="4 12" id="KW-0548">Nucleotidyltransferase</keyword>
<dbReference type="CDD" id="cd03364">
    <property type="entry name" value="TOPRIM_DnaG_primases"/>
    <property type="match status" value="1"/>
</dbReference>
<comment type="subunit">
    <text evidence="12">Monomer. Interacts with DnaB.</text>
</comment>
<evidence type="ECO:0000256" key="8">
    <source>
        <dbReference type="ARBA" id="ARBA00022833"/>
    </source>
</evidence>
<dbReference type="Pfam" id="PF08275">
    <property type="entry name" value="DNAG_N"/>
    <property type="match status" value="1"/>
</dbReference>
<dbReference type="Gene3D" id="1.10.860.10">
    <property type="entry name" value="DNAb Helicase, Chain A"/>
    <property type="match status" value="1"/>
</dbReference>
<dbReference type="Proteomes" id="UP000544110">
    <property type="component" value="Unassembled WGS sequence"/>
</dbReference>
<feature type="domain" description="Toprim" evidence="16">
    <location>
        <begin position="262"/>
        <end position="348"/>
    </location>
</feature>
<dbReference type="SUPFAM" id="SSF57783">
    <property type="entry name" value="Zinc beta-ribbon"/>
    <property type="match status" value="1"/>
</dbReference>
<dbReference type="InterPro" id="IPR006171">
    <property type="entry name" value="TOPRIM_dom"/>
</dbReference>
<dbReference type="Gene3D" id="3.90.580.10">
    <property type="entry name" value="Zinc finger, CHC2-type domain"/>
    <property type="match status" value="1"/>
</dbReference>
<dbReference type="GO" id="GO:0003677">
    <property type="term" value="F:DNA binding"/>
    <property type="evidence" value="ECO:0007669"/>
    <property type="project" value="UniProtKB-KW"/>
</dbReference>
<dbReference type="InterPro" id="IPR037068">
    <property type="entry name" value="DNA_primase_core_N_sf"/>
</dbReference>
<comment type="cofactor">
    <cofactor evidence="12 13 14">
        <name>Zn(2+)</name>
        <dbReference type="ChEBI" id="CHEBI:29105"/>
    </cofactor>
    <text evidence="12 13 14">Binds 1 zinc ion per monomer.</text>
</comment>
<dbReference type="SMART" id="SM00400">
    <property type="entry name" value="ZnF_CHCC"/>
    <property type="match status" value="1"/>
</dbReference>
<dbReference type="Pfam" id="PF13662">
    <property type="entry name" value="Toprim_4"/>
    <property type="match status" value="1"/>
</dbReference>
<evidence type="ECO:0000256" key="2">
    <source>
        <dbReference type="ARBA" id="ARBA00022515"/>
    </source>
</evidence>
<feature type="compositionally biased region" description="Low complexity" evidence="15">
    <location>
        <begin position="457"/>
        <end position="475"/>
    </location>
</feature>
<dbReference type="InterPro" id="IPR050219">
    <property type="entry name" value="DnaG_primase"/>
</dbReference>
<dbReference type="Gene3D" id="3.40.1360.10">
    <property type="match status" value="1"/>
</dbReference>